<dbReference type="EMBL" id="UGIF01000002">
    <property type="protein sequence ID" value="STP28741.1"/>
    <property type="molecule type" value="Genomic_DNA"/>
</dbReference>
<protein>
    <submittedName>
        <fullName evidence="1">Uncharacterized protein</fullName>
    </submittedName>
</protein>
<evidence type="ECO:0000313" key="1">
    <source>
        <dbReference type="EMBL" id="STP28741.1"/>
    </source>
</evidence>
<name>A0A377KK59_9ENTE</name>
<gene>
    <name evidence="1" type="ORF">NCTC8129_00911</name>
</gene>
<proteinExistence type="predicted"/>
<dbReference type="RefSeq" id="WP_258863786.1">
    <property type="nucleotide sequence ID" value="NZ_UGIF01000002.1"/>
</dbReference>
<organism evidence="1 2">
    <name type="scientific">Enterococcus durans</name>
    <dbReference type="NCBI Taxonomy" id="53345"/>
    <lineage>
        <taxon>Bacteria</taxon>
        <taxon>Bacillati</taxon>
        <taxon>Bacillota</taxon>
        <taxon>Bacilli</taxon>
        <taxon>Lactobacillales</taxon>
        <taxon>Enterococcaceae</taxon>
        <taxon>Enterococcus</taxon>
    </lineage>
</organism>
<accession>A0A377KK59</accession>
<dbReference type="AlphaFoldDB" id="A0A377KK59"/>
<sequence length="138" mass="15451">MCEFEITLPSNKEIDIDVTNQDLYNYDFNSYSLIPLQTAAGMTLMERIRKGVFSHISEARLIEKLANKGKTEYVAKLSKYAKKKLKSGEWILGIRKKTGETYAVIKDAATGKSLSYVTLDKKVVQNIGNLPELSAIQG</sequence>
<dbReference type="Proteomes" id="UP000254070">
    <property type="component" value="Unassembled WGS sequence"/>
</dbReference>
<evidence type="ECO:0000313" key="2">
    <source>
        <dbReference type="Proteomes" id="UP000254070"/>
    </source>
</evidence>
<reference evidence="1 2" key="1">
    <citation type="submission" date="2018-06" db="EMBL/GenBank/DDBJ databases">
        <authorList>
            <consortium name="Pathogen Informatics"/>
            <person name="Doyle S."/>
        </authorList>
    </citation>
    <scope>NUCLEOTIDE SEQUENCE [LARGE SCALE GENOMIC DNA]</scope>
    <source>
        <strain evidence="1 2">NCTC8129</strain>
    </source>
</reference>